<dbReference type="Proteomes" id="UP000885750">
    <property type="component" value="Unassembled WGS sequence"/>
</dbReference>
<gene>
    <name evidence="13 16" type="primary">atpC</name>
    <name evidence="16" type="ORF">ENJ51_07035</name>
</gene>
<evidence type="ECO:0000259" key="15">
    <source>
        <dbReference type="Pfam" id="PF02823"/>
    </source>
</evidence>
<keyword evidence="6 13" id="KW-0813">Transport</keyword>
<dbReference type="PANTHER" id="PTHR13822">
    <property type="entry name" value="ATP SYNTHASE DELTA/EPSILON CHAIN"/>
    <property type="match status" value="1"/>
</dbReference>
<dbReference type="InterPro" id="IPR036771">
    <property type="entry name" value="ATPsynth_dsu/esu_N"/>
</dbReference>
<dbReference type="HAMAP" id="MF_00530">
    <property type="entry name" value="ATP_synth_epsil_bac"/>
    <property type="match status" value="1"/>
</dbReference>
<evidence type="ECO:0000256" key="8">
    <source>
        <dbReference type="ARBA" id="ARBA00023136"/>
    </source>
</evidence>
<dbReference type="NCBIfam" id="TIGR01216">
    <property type="entry name" value="ATP_synt_epsi"/>
    <property type="match status" value="1"/>
</dbReference>
<keyword evidence="8 13" id="KW-0472">Membrane</keyword>
<protein>
    <recommendedName>
        <fullName evidence="5 13">ATP synthase epsilon chain</fullName>
    </recommendedName>
    <alternativeName>
        <fullName evidence="12 13">ATP synthase F1 sector epsilon subunit</fullName>
    </alternativeName>
    <alternativeName>
        <fullName evidence="11 13">F-ATPase epsilon subunit</fullName>
    </alternativeName>
</protein>
<proteinExistence type="inferred from homology"/>
<evidence type="ECO:0000256" key="1">
    <source>
        <dbReference type="ARBA" id="ARBA00003543"/>
    </source>
</evidence>
<evidence type="ECO:0000256" key="7">
    <source>
        <dbReference type="ARBA" id="ARBA00023065"/>
    </source>
</evidence>
<comment type="subunit">
    <text evidence="4 13 14">F-type ATPases have 2 components, CF(1) - the catalytic core - and CF(0) - the membrane proton channel. CF(1) has five subunits: alpha(3), beta(3), gamma(1), delta(1), epsilon(1). CF(0) has three main subunits: a, b and c.</text>
</comment>
<accession>A0A7V2SZX2</accession>
<evidence type="ECO:0000256" key="13">
    <source>
        <dbReference type="HAMAP-Rule" id="MF_00530"/>
    </source>
</evidence>
<dbReference type="GO" id="GO:0046933">
    <property type="term" value="F:proton-transporting ATP synthase activity, rotational mechanism"/>
    <property type="evidence" value="ECO:0007669"/>
    <property type="project" value="UniProtKB-UniRule"/>
</dbReference>
<evidence type="ECO:0000256" key="12">
    <source>
        <dbReference type="ARBA" id="ARBA00031795"/>
    </source>
</evidence>
<comment type="similarity">
    <text evidence="3 13 14">Belongs to the ATPase epsilon chain family.</text>
</comment>
<dbReference type="GO" id="GO:0005524">
    <property type="term" value="F:ATP binding"/>
    <property type="evidence" value="ECO:0007669"/>
    <property type="project" value="UniProtKB-UniRule"/>
</dbReference>
<comment type="caution">
    <text evidence="16">The sequence shown here is derived from an EMBL/GenBank/DDBJ whole genome shotgun (WGS) entry which is preliminary data.</text>
</comment>
<dbReference type="GO" id="GO:0045259">
    <property type="term" value="C:proton-transporting ATP synthase complex"/>
    <property type="evidence" value="ECO:0007669"/>
    <property type="project" value="UniProtKB-KW"/>
</dbReference>
<dbReference type="CDD" id="cd12152">
    <property type="entry name" value="F1-ATPase_delta"/>
    <property type="match status" value="1"/>
</dbReference>
<evidence type="ECO:0000256" key="11">
    <source>
        <dbReference type="ARBA" id="ARBA00030215"/>
    </source>
</evidence>
<evidence type="ECO:0000256" key="5">
    <source>
        <dbReference type="ARBA" id="ARBA00014480"/>
    </source>
</evidence>
<evidence type="ECO:0000256" key="14">
    <source>
        <dbReference type="RuleBase" id="RU003656"/>
    </source>
</evidence>
<dbReference type="SUPFAM" id="SSF51344">
    <property type="entry name" value="Epsilon subunit of F1F0-ATP synthase N-terminal domain"/>
    <property type="match status" value="1"/>
</dbReference>
<dbReference type="InterPro" id="IPR020546">
    <property type="entry name" value="ATP_synth_F1_dsu/esu_N"/>
</dbReference>
<keyword evidence="9 13" id="KW-0139">CF(1)</keyword>
<keyword evidence="13" id="KW-1003">Cell membrane</keyword>
<keyword evidence="7 13" id="KW-0406">Ion transport</keyword>
<dbReference type="InterPro" id="IPR001469">
    <property type="entry name" value="ATP_synth_F1_dsu/esu"/>
</dbReference>
<comment type="function">
    <text evidence="1 13">Produces ATP from ADP in the presence of a proton gradient across the membrane.</text>
</comment>
<reference evidence="16" key="1">
    <citation type="journal article" date="2020" name="mSystems">
        <title>Genome- and Community-Level Interaction Insights into Carbon Utilization and Element Cycling Functions of Hydrothermarchaeota in Hydrothermal Sediment.</title>
        <authorList>
            <person name="Zhou Z."/>
            <person name="Liu Y."/>
            <person name="Xu W."/>
            <person name="Pan J."/>
            <person name="Luo Z.H."/>
            <person name="Li M."/>
        </authorList>
    </citation>
    <scope>NUCLEOTIDE SEQUENCE [LARGE SCALE GENOMIC DNA]</scope>
    <source>
        <strain evidence="16">HyVt-493</strain>
    </source>
</reference>
<dbReference type="GO" id="GO:0012505">
    <property type="term" value="C:endomembrane system"/>
    <property type="evidence" value="ECO:0007669"/>
    <property type="project" value="UniProtKB-SubCell"/>
</dbReference>
<evidence type="ECO:0000256" key="2">
    <source>
        <dbReference type="ARBA" id="ARBA00004184"/>
    </source>
</evidence>
<dbReference type="Gene3D" id="2.60.15.10">
    <property type="entry name" value="F0F1 ATP synthase delta/epsilon subunit, N-terminal"/>
    <property type="match status" value="1"/>
</dbReference>
<keyword evidence="13" id="KW-0375">Hydrogen ion transport</keyword>
<evidence type="ECO:0000256" key="10">
    <source>
        <dbReference type="ARBA" id="ARBA00023310"/>
    </source>
</evidence>
<feature type="domain" description="ATP synthase F1 complex delta/epsilon subunit N-terminal" evidence="15">
    <location>
        <begin position="6"/>
        <end position="83"/>
    </location>
</feature>
<evidence type="ECO:0000256" key="4">
    <source>
        <dbReference type="ARBA" id="ARBA00011648"/>
    </source>
</evidence>
<comment type="subcellular location">
    <subcellularLocation>
        <location evidence="13">Cell membrane</location>
        <topology evidence="13">Peripheral membrane protein</topology>
    </subcellularLocation>
    <subcellularLocation>
        <location evidence="2">Endomembrane system</location>
        <topology evidence="2">Peripheral membrane protein</topology>
    </subcellularLocation>
</comment>
<evidence type="ECO:0000256" key="3">
    <source>
        <dbReference type="ARBA" id="ARBA00005712"/>
    </source>
</evidence>
<evidence type="ECO:0000256" key="9">
    <source>
        <dbReference type="ARBA" id="ARBA00023196"/>
    </source>
</evidence>
<name>A0A7V2SZX2_LEUMU</name>
<dbReference type="PANTHER" id="PTHR13822:SF10">
    <property type="entry name" value="ATP SYNTHASE EPSILON CHAIN, CHLOROPLASTIC"/>
    <property type="match status" value="1"/>
</dbReference>
<organism evidence="16">
    <name type="scientific">Leucothrix mucor</name>
    <dbReference type="NCBI Taxonomy" id="45248"/>
    <lineage>
        <taxon>Bacteria</taxon>
        <taxon>Pseudomonadati</taxon>
        <taxon>Pseudomonadota</taxon>
        <taxon>Gammaproteobacteria</taxon>
        <taxon>Thiotrichales</taxon>
        <taxon>Thiotrichaceae</taxon>
        <taxon>Leucothrix</taxon>
    </lineage>
</organism>
<dbReference type="EMBL" id="DRMS01000262">
    <property type="protein sequence ID" value="HFC92551.1"/>
    <property type="molecule type" value="Genomic_DNA"/>
</dbReference>
<evidence type="ECO:0000313" key="16">
    <source>
        <dbReference type="EMBL" id="HFC92551.1"/>
    </source>
</evidence>
<dbReference type="Pfam" id="PF02823">
    <property type="entry name" value="ATP-synt_DE_N"/>
    <property type="match status" value="1"/>
</dbReference>
<sequence length="144" mass="15845">MKKTLYLNVVDTHQQIFHGEVMDVTVSGTMGGLTILAGHTQLLSTLKPGEMHYTTADGVLESLFVSGGVIEVQPSVVTILADTIIRSSELDAEAAKESMERAKHDIKAVKIGSEAYQELAREMQIMTELIKLARITNRLGIRRH</sequence>
<keyword evidence="10 13" id="KW-0066">ATP synthesis</keyword>
<evidence type="ECO:0000256" key="6">
    <source>
        <dbReference type="ARBA" id="ARBA00022448"/>
    </source>
</evidence>
<dbReference type="GO" id="GO:0005886">
    <property type="term" value="C:plasma membrane"/>
    <property type="evidence" value="ECO:0007669"/>
    <property type="project" value="UniProtKB-SubCell"/>
</dbReference>
<dbReference type="AlphaFoldDB" id="A0A7V2SZX2"/>